<feature type="compositionally biased region" description="Low complexity" evidence="1">
    <location>
        <begin position="200"/>
        <end position="210"/>
    </location>
</feature>
<dbReference type="EMBL" id="UZAN01041136">
    <property type="protein sequence ID" value="VDP72084.1"/>
    <property type="molecule type" value="Genomic_DNA"/>
</dbReference>
<dbReference type="OrthoDB" id="5981550at2759"/>
<feature type="compositionally biased region" description="Low complexity" evidence="1">
    <location>
        <begin position="113"/>
        <end position="136"/>
    </location>
</feature>
<dbReference type="InterPro" id="IPR042556">
    <property type="entry name" value="AZUL_sf"/>
</dbReference>
<dbReference type="InterPro" id="IPR032353">
    <property type="entry name" value="AZUL"/>
</dbReference>
<gene>
    <name evidence="3" type="ORF">ECPE_LOCUS4263</name>
</gene>
<reference evidence="3 4" key="2">
    <citation type="submission" date="2018-11" db="EMBL/GenBank/DDBJ databases">
        <authorList>
            <consortium name="Pathogen Informatics"/>
        </authorList>
    </citation>
    <scope>NUCLEOTIDE SEQUENCE [LARGE SCALE GENOMIC DNA]</scope>
    <source>
        <strain evidence="3 4">Egypt</strain>
    </source>
</reference>
<feature type="region of interest" description="Disordered" evidence="1">
    <location>
        <begin position="65"/>
        <end position="136"/>
    </location>
</feature>
<dbReference type="Proteomes" id="UP000272942">
    <property type="component" value="Unassembled WGS sequence"/>
</dbReference>
<sequence>MLRIDPNSRVQQLIIRYFNQLRLGCSNPNCPNPNCASSPSFAHPNLNANQAAVLAMQLTADRAPLCYPPDNPTTATTTTTTSNPTTSTAEDCVMAGTEETDQTLSRSTSPNDEVTVSTVPAPVSTPSSETSFTSSASARTVSLGASITAAEDSSHSSLMTPREVTRLLMLLFDATDNDDVGSSPGGEEHSAGESQSGHTSRAIAGSSGRSSIRGKNISISMLFLCLTHFHLLKYRLLKPIAFLKSIVKRIVKTKNYQWIFLPHLESGLFS</sequence>
<feature type="domain" description="Ubiquitin-protein ligase E3A N-terminal zinc-binding" evidence="2">
    <location>
        <begin position="11"/>
        <end position="66"/>
    </location>
</feature>
<reference evidence="5" key="1">
    <citation type="submission" date="2016-06" db="UniProtKB">
        <authorList>
            <consortium name="WormBaseParasite"/>
        </authorList>
    </citation>
    <scope>IDENTIFICATION</scope>
</reference>
<evidence type="ECO:0000313" key="3">
    <source>
        <dbReference type="EMBL" id="VDP72084.1"/>
    </source>
</evidence>
<evidence type="ECO:0000313" key="4">
    <source>
        <dbReference type="Proteomes" id="UP000272942"/>
    </source>
</evidence>
<evidence type="ECO:0000259" key="2">
    <source>
        <dbReference type="Pfam" id="PF16558"/>
    </source>
</evidence>
<feature type="compositionally biased region" description="Polar residues" evidence="1">
    <location>
        <begin position="102"/>
        <end position="112"/>
    </location>
</feature>
<feature type="region of interest" description="Disordered" evidence="1">
    <location>
        <begin position="178"/>
        <end position="210"/>
    </location>
</feature>
<name>A0A183ABC8_9TREM</name>
<organism evidence="5">
    <name type="scientific">Echinostoma caproni</name>
    <dbReference type="NCBI Taxonomy" id="27848"/>
    <lineage>
        <taxon>Eukaryota</taxon>
        <taxon>Metazoa</taxon>
        <taxon>Spiralia</taxon>
        <taxon>Lophotrochozoa</taxon>
        <taxon>Platyhelminthes</taxon>
        <taxon>Trematoda</taxon>
        <taxon>Digenea</taxon>
        <taxon>Plagiorchiida</taxon>
        <taxon>Echinostomata</taxon>
        <taxon>Echinostomatoidea</taxon>
        <taxon>Echinostomatidae</taxon>
        <taxon>Echinostoma</taxon>
    </lineage>
</organism>
<keyword evidence="4" id="KW-1185">Reference proteome</keyword>
<dbReference type="AlphaFoldDB" id="A0A183ABC8"/>
<dbReference type="Pfam" id="PF16558">
    <property type="entry name" value="AZUL"/>
    <property type="match status" value="1"/>
</dbReference>
<protein>
    <submittedName>
        <fullName evidence="5">AZUL domain-containing protein</fullName>
    </submittedName>
</protein>
<proteinExistence type="predicted"/>
<evidence type="ECO:0000313" key="5">
    <source>
        <dbReference type="WBParaSite" id="ECPE_0000427101-mRNA-1"/>
    </source>
</evidence>
<feature type="compositionally biased region" description="Low complexity" evidence="1">
    <location>
        <begin position="72"/>
        <end position="89"/>
    </location>
</feature>
<evidence type="ECO:0000256" key="1">
    <source>
        <dbReference type="SAM" id="MobiDB-lite"/>
    </source>
</evidence>
<dbReference type="WBParaSite" id="ECPE_0000427101-mRNA-1">
    <property type="protein sequence ID" value="ECPE_0000427101-mRNA-1"/>
    <property type="gene ID" value="ECPE_0000427101"/>
</dbReference>
<dbReference type="Gene3D" id="6.10.130.10">
    <property type="entry name" value="Ubiquitin-protein ligase E3A, N-terminal zinc-binding domain (AZUL)"/>
    <property type="match status" value="1"/>
</dbReference>
<accession>A0A183ABC8</accession>